<evidence type="ECO:0000256" key="12">
    <source>
        <dbReference type="SAM" id="SignalP"/>
    </source>
</evidence>
<evidence type="ECO:0000256" key="1">
    <source>
        <dbReference type="ARBA" id="ARBA00007164"/>
    </source>
</evidence>
<proteinExistence type="inferred from homology"/>
<evidence type="ECO:0000256" key="4">
    <source>
        <dbReference type="ARBA" id="ARBA00022960"/>
    </source>
</evidence>
<keyword evidence="5" id="KW-0573">Peptidoglycan synthesis</keyword>
<feature type="active site" description="Proton acceptor" evidence="7">
    <location>
        <position position="108"/>
    </location>
</feature>
<evidence type="ECO:0000256" key="6">
    <source>
        <dbReference type="ARBA" id="ARBA00023316"/>
    </source>
</evidence>
<dbReference type="GO" id="GO:0008360">
    <property type="term" value="P:regulation of cell shape"/>
    <property type="evidence" value="ECO:0007669"/>
    <property type="project" value="UniProtKB-KW"/>
</dbReference>
<keyword evidence="2 12" id="KW-0732">Signal</keyword>
<keyword evidence="11" id="KW-1133">Transmembrane helix</keyword>
<feature type="region of interest" description="Disordered" evidence="10">
    <location>
        <begin position="31"/>
        <end position="56"/>
    </location>
</feature>
<accession>A0A561SUC7</accession>
<evidence type="ECO:0000256" key="2">
    <source>
        <dbReference type="ARBA" id="ARBA00022729"/>
    </source>
</evidence>
<evidence type="ECO:0000256" key="9">
    <source>
        <dbReference type="RuleBase" id="RU004016"/>
    </source>
</evidence>
<evidence type="ECO:0000259" key="13">
    <source>
        <dbReference type="Pfam" id="PF00768"/>
    </source>
</evidence>
<evidence type="ECO:0000256" key="7">
    <source>
        <dbReference type="PIRSR" id="PIRSR618044-1"/>
    </source>
</evidence>
<dbReference type="Gene3D" id="3.40.710.10">
    <property type="entry name" value="DD-peptidase/beta-lactamase superfamily"/>
    <property type="match status" value="1"/>
</dbReference>
<sequence>MTLVLALACPTVAVADPQPVASVTVGCPGAQVPPGPPADEEKADPPPAPLPWPPEPVGGPQMGACDEIGPGGGPELTAASWVLADLDTGEVLAARAPHARHRPASTLKVLTALTVVRSLNPDQVVQGTAEDQAIDGSKAGIGPGGQYTVRQLLAGLMLNSGNDTAQALARSMGGDGPTLARMTDIAREVGALDTRPATPSGLDGPGMASSAYDLAVLFRVAMREPLFAETVGLRSIPFPGYADHPGFVLYNSSKLLANYEDTIGGKTGFTEAARHTLVGAAERGGRRLVVALMRGEQTPVPTWKQGARLLDWGFELPATTPAVGRLVDAAPVPPAPPPVADLAAGRTLALRPVPPLLPVSLGVIAVTGLVIGGLALRRRR</sequence>
<keyword evidence="14" id="KW-0121">Carboxypeptidase</keyword>
<feature type="transmembrane region" description="Helical" evidence="11">
    <location>
        <begin position="356"/>
        <end position="376"/>
    </location>
</feature>
<comment type="caution">
    <text evidence="14">The sequence shown here is derived from an EMBL/GenBank/DDBJ whole genome shotgun (WGS) entry which is preliminary data.</text>
</comment>
<dbReference type="Proteomes" id="UP000321261">
    <property type="component" value="Unassembled WGS sequence"/>
</dbReference>
<protein>
    <submittedName>
        <fullName evidence="14">D-alanyl-D-alanine carboxypeptidase (Penicillin-binding protein 5/6)</fullName>
    </submittedName>
</protein>
<feature type="chain" id="PRO_5022143163" evidence="12">
    <location>
        <begin position="16"/>
        <end position="380"/>
    </location>
</feature>
<dbReference type="GO" id="GO:0006508">
    <property type="term" value="P:proteolysis"/>
    <property type="evidence" value="ECO:0007669"/>
    <property type="project" value="InterPro"/>
</dbReference>
<comment type="similarity">
    <text evidence="1 9">Belongs to the peptidase S11 family.</text>
</comment>
<feature type="active site" evidence="7">
    <location>
        <position position="160"/>
    </location>
</feature>
<feature type="active site" description="Acyl-ester intermediate" evidence="7">
    <location>
        <position position="105"/>
    </location>
</feature>
<dbReference type="GO" id="GO:0071555">
    <property type="term" value="P:cell wall organization"/>
    <property type="evidence" value="ECO:0007669"/>
    <property type="project" value="UniProtKB-KW"/>
</dbReference>
<feature type="signal peptide" evidence="12">
    <location>
        <begin position="1"/>
        <end position="15"/>
    </location>
</feature>
<keyword evidence="14" id="KW-0645">Protease</keyword>
<dbReference type="PANTHER" id="PTHR21581:SF33">
    <property type="entry name" value="D-ALANYL-D-ALANINE CARBOXYPEPTIDASE DACB"/>
    <property type="match status" value="1"/>
</dbReference>
<dbReference type="Pfam" id="PF00768">
    <property type="entry name" value="Peptidase_S11"/>
    <property type="match status" value="1"/>
</dbReference>
<feature type="domain" description="Peptidase S11 D-alanyl-D-alanine carboxypeptidase A N-terminal" evidence="13">
    <location>
        <begin position="74"/>
        <end position="294"/>
    </location>
</feature>
<dbReference type="GO" id="GO:0009252">
    <property type="term" value="P:peptidoglycan biosynthetic process"/>
    <property type="evidence" value="ECO:0007669"/>
    <property type="project" value="UniProtKB-KW"/>
</dbReference>
<keyword evidence="15" id="KW-1185">Reference proteome</keyword>
<keyword evidence="11" id="KW-0472">Membrane</keyword>
<dbReference type="AlphaFoldDB" id="A0A561SUC7"/>
<evidence type="ECO:0000256" key="3">
    <source>
        <dbReference type="ARBA" id="ARBA00022801"/>
    </source>
</evidence>
<evidence type="ECO:0000313" key="14">
    <source>
        <dbReference type="EMBL" id="TWF78473.1"/>
    </source>
</evidence>
<dbReference type="PRINTS" id="PR00725">
    <property type="entry name" value="DADACBPTASE1"/>
</dbReference>
<dbReference type="InterPro" id="IPR018044">
    <property type="entry name" value="Peptidase_S11"/>
</dbReference>
<dbReference type="GO" id="GO:0009002">
    <property type="term" value="F:serine-type D-Ala-D-Ala carboxypeptidase activity"/>
    <property type="evidence" value="ECO:0007669"/>
    <property type="project" value="InterPro"/>
</dbReference>
<evidence type="ECO:0000313" key="15">
    <source>
        <dbReference type="Proteomes" id="UP000321261"/>
    </source>
</evidence>
<reference evidence="14 15" key="1">
    <citation type="submission" date="2019-06" db="EMBL/GenBank/DDBJ databases">
        <title>Sequencing the genomes of 1000 actinobacteria strains.</title>
        <authorList>
            <person name="Klenk H.-P."/>
        </authorList>
    </citation>
    <scope>NUCLEOTIDE SEQUENCE [LARGE SCALE GENOMIC DNA]</scope>
    <source>
        <strain evidence="14 15">DSM 45671</strain>
    </source>
</reference>
<keyword evidence="6" id="KW-0961">Cell wall biogenesis/degradation</keyword>
<dbReference type="InterPro" id="IPR001967">
    <property type="entry name" value="Peptidase_S11_N"/>
</dbReference>
<dbReference type="SUPFAM" id="SSF56601">
    <property type="entry name" value="beta-lactamase/transpeptidase-like"/>
    <property type="match status" value="1"/>
</dbReference>
<keyword evidence="3" id="KW-0378">Hydrolase</keyword>
<feature type="binding site" evidence="8">
    <location>
        <position position="266"/>
    </location>
    <ligand>
        <name>substrate</name>
    </ligand>
</feature>
<feature type="compositionally biased region" description="Pro residues" evidence="10">
    <location>
        <begin position="45"/>
        <end position="56"/>
    </location>
</feature>
<evidence type="ECO:0000256" key="10">
    <source>
        <dbReference type="SAM" id="MobiDB-lite"/>
    </source>
</evidence>
<dbReference type="EMBL" id="VIWU01000001">
    <property type="protein sequence ID" value="TWF78473.1"/>
    <property type="molecule type" value="Genomic_DNA"/>
</dbReference>
<dbReference type="InterPro" id="IPR012338">
    <property type="entry name" value="Beta-lactam/transpept-like"/>
</dbReference>
<keyword evidence="11" id="KW-0812">Transmembrane</keyword>
<organism evidence="14 15">
    <name type="scientific">Pseudonocardia hierapolitana</name>
    <dbReference type="NCBI Taxonomy" id="1128676"/>
    <lineage>
        <taxon>Bacteria</taxon>
        <taxon>Bacillati</taxon>
        <taxon>Actinomycetota</taxon>
        <taxon>Actinomycetes</taxon>
        <taxon>Pseudonocardiales</taxon>
        <taxon>Pseudonocardiaceae</taxon>
        <taxon>Pseudonocardia</taxon>
    </lineage>
</organism>
<keyword evidence="4" id="KW-0133">Cell shape</keyword>
<name>A0A561SUC7_9PSEU</name>
<evidence type="ECO:0000256" key="5">
    <source>
        <dbReference type="ARBA" id="ARBA00022984"/>
    </source>
</evidence>
<dbReference type="PANTHER" id="PTHR21581">
    <property type="entry name" value="D-ALANYL-D-ALANINE CARBOXYPEPTIDASE"/>
    <property type="match status" value="1"/>
</dbReference>
<evidence type="ECO:0000256" key="8">
    <source>
        <dbReference type="PIRSR" id="PIRSR618044-2"/>
    </source>
</evidence>
<gene>
    <name evidence="14" type="ORF">FHX44_114396</name>
</gene>
<evidence type="ECO:0000256" key="11">
    <source>
        <dbReference type="SAM" id="Phobius"/>
    </source>
</evidence>